<proteinExistence type="predicted"/>
<sequence length="161" mass="17731">PASTTMDEDTGPSSEEENLALFHHKIRTEKNHQNSVVSKRKCLRGRNALSSEAVVGTRLSRAAFVDGRFTSSPRLREGMREHPVPSLVIFLSLSLSFFLYAASSDHCLLFGAVFLRRRQTAADSGVFGRQRINLGSRWSSGCVWNYAPAATAAGLLCTRMV</sequence>
<evidence type="ECO:0000313" key="2">
    <source>
        <dbReference type="Proteomes" id="UP000805193"/>
    </source>
</evidence>
<protein>
    <submittedName>
        <fullName evidence="1">Uncharacterized protein</fullName>
    </submittedName>
</protein>
<feature type="non-terminal residue" evidence="1">
    <location>
        <position position="1"/>
    </location>
</feature>
<dbReference type="EMBL" id="JABSTQ010011593">
    <property type="protein sequence ID" value="KAG0409777.1"/>
    <property type="molecule type" value="Genomic_DNA"/>
</dbReference>
<organism evidence="1 2">
    <name type="scientific">Ixodes persulcatus</name>
    <name type="common">Taiga tick</name>
    <dbReference type="NCBI Taxonomy" id="34615"/>
    <lineage>
        <taxon>Eukaryota</taxon>
        <taxon>Metazoa</taxon>
        <taxon>Ecdysozoa</taxon>
        <taxon>Arthropoda</taxon>
        <taxon>Chelicerata</taxon>
        <taxon>Arachnida</taxon>
        <taxon>Acari</taxon>
        <taxon>Parasitiformes</taxon>
        <taxon>Ixodida</taxon>
        <taxon>Ixodoidea</taxon>
        <taxon>Ixodidae</taxon>
        <taxon>Ixodinae</taxon>
        <taxon>Ixodes</taxon>
    </lineage>
</organism>
<accession>A0AC60NRP6</accession>
<evidence type="ECO:0000313" key="1">
    <source>
        <dbReference type="EMBL" id="KAG0409777.1"/>
    </source>
</evidence>
<reference evidence="1 2" key="1">
    <citation type="journal article" date="2020" name="Cell">
        <title>Large-Scale Comparative Analyses of Tick Genomes Elucidate Their Genetic Diversity and Vector Capacities.</title>
        <authorList>
            <consortium name="Tick Genome and Microbiome Consortium (TIGMIC)"/>
            <person name="Jia N."/>
            <person name="Wang J."/>
            <person name="Shi W."/>
            <person name="Du L."/>
            <person name="Sun Y."/>
            <person name="Zhan W."/>
            <person name="Jiang J.F."/>
            <person name="Wang Q."/>
            <person name="Zhang B."/>
            <person name="Ji P."/>
            <person name="Bell-Sakyi L."/>
            <person name="Cui X.M."/>
            <person name="Yuan T.T."/>
            <person name="Jiang B.G."/>
            <person name="Yang W.F."/>
            <person name="Lam T.T."/>
            <person name="Chang Q.C."/>
            <person name="Ding S.J."/>
            <person name="Wang X.J."/>
            <person name="Zhu J.G."/>
            <person name="Ruan X.D."/>
            <person name="Zhao L."/>
            <person name="Wei J.T."/>
            <person name="Ye R.Z."/>
            <person name="Que T.C."/>
            <person name="Du C.H."/>
            <person name="Zhou Y.H."/>
            <person name="Cheng J.X."/>
            <person name="Dai P.F."/>
            <person name="Guo W.B."/>
            <person name="Han X.H."/>
            <person name="Huang E.J."/>
            <person name="Li L.F."/>
            <person name="Wei W."/>
            <person name="Gao Y.C."/>
            <person name="Liu J.Z."/>
            <person name="Shao H.Z."/>
            <person name="Wang X."/>
            <person name="Wang C.C."/>
            <person name="Yang T.C."/>
            <person name="Huo Q.B."/>
            <person name="Li W."/>
            <person name="Chen H.Y."/>
            <person name="Chen S.E."/>
            <person name="Zhou L.G."/>
            <person name="Ni X.B."/>
            <person name="Tian J.H."/>
            <person name="Sheng Y."/>
            <person name="Liu T."/>
            <person name="Pan Y.S."/>
            <person name="Xia L.Y."/>
            <person name="Li J."/>
            <person name="Zhao F."/>
            <person name="Cao W.C."/>
        </authorList>
    </citation>
    <scope>NUCLEOTIDE SEQUENCE [LARGE SCALE GENOMIC DNA]</scope>
    <source>
        <strain evidence="1">Iper-2018</strain>
    </source>
</reference>
<dbReference type="Proteomes" id="UP000805193">
    <property type="component" value="Unassembled WGS sequence"/>
</dbReference>
<keyword evidence="2" id="KW-1185">Reference proteome</keyword>
<gene>
    <name evidence="1" type="ORF">HPB47_013106</name>
</gene>
<name>A0AC60NRP6_IXOPE</name>
<comment type="caution">
    <text evidence="1">The sequence shown here is derived from an EMBL/GenBank/DDBJ whole genome shotgun (WGS) entry which is preliminary data.</text>
</comment>